<dbReference type="PANTHER" id="PTHR14464:SF4">
    <property type="entry name" value="EXONUCLEASE V"/>
    <property type="match status" value="1"/>
</dbReference>
<feature type="coiled-coil region" evidence="7">
    <location>
        <begin position="647"/>
        <end position="674"/>
    </location>
</feature>
<dbReference type="GO" id="GO:0051539">
    <property type="term" value="F:4 iron, 4 sulfur cluster binding"/>
    <property type="evidence" value="ECO:0007669"/>
    <property type="project" value="UniProtKB-KW"/>
</dbReference>
<evidence type="ECO:0000256" key="4">
    <source>
        <dbReference type="ARBA" id="ARBA00022485"/>
    </source>
</evidence>
<organism evidence="9 10">
    <name type="scientific">Ophiostoma piceae (strain UAMH 11346)</name>
    <name type="common">Sap stain fungus</name>
    <dbReference type="NCBI Taxonomy" id="1262450"/>
    <lineage>
        <taxon>Eukaryota</taxon>
        <taxon>Fungi</taxon>
        <taxon>Dikarya</taxon>
        <taxon>Ascomycota</taxon>
        <taxon>Pezizomycotina</taxon>
        <taxon>Sordariomycetes</taxon>
        <taxon>Sordariomycetidae</taxon>
        <taxon>Ophiostomatales</taxon>
        <taxon>Ophiostomataceae</taxon>
        <taxon>Ophiostoma</taxon>
    </lineage>
</organism>
<dbReference type="InterPro" id="IPR019190">
    <property type="entry name" value="EXOV"/>
</dbReference>
<proteinExistence type="inferred from homology"/>
<keyword evidence="4" id="KW-0408">Iron</keyword>
<feature type="compositionally biased region" description="Low complexity" evidence="8">
    <location>
        <begin position="416"/>
        <end position="428"/>
    </location>
</feature>
<comment type="cofactor">
    <cofactor evidence="1">
        <name>[4Fe-4S] cluster</name>
        <dbReference type="ChEBI" id="CHEBI:49883"/>
    </cofactor>
</comment>
<evidence type="ECO:0000256" key="6">
    <source>
        <dbReference type="ARBA" id="ARBA00022839"/>
    </source>
</evidence>
<dbReference type="OrthoDB" id="354769at2759"/>
<dbReference type="GO" id="GO:0005634">
    <property type="term" value="C:nucleus"/>
    <property type="evidence" value="ECO:0007669"/>
    <property type="project" value="TreeGrafter"/>
</dbReference>
<evidence type="ECO:0000313" key="9">
    <source>
        <dbReference type="EMBL" id="EPE06389.1"/>
    </source>
</evidence>
<feature type="compositionally biased region" description="Low complexity" evidence="8">
    <location>
        <begin position="373"/>
        <end position="383"/>
    </location>
</feature>
<keyword evidence="6" id="KW-0378">Hydrolase</keyword>
<feature type="compositionally biased region" description="Basic and acidic residues" evidence="8">
    <location>
        <begin position="103"/>
        <end position="113"/>
    </location>
</feature>
<keyword evidence="5" id="KW-0540">Nuclease</keyword>
<feature type="region of interest" description="Disordered" evidence="8">
    <location>
        <begin position="294"/>
        <end position="322"/>
    </location>
</feature>
<feature type="compositionally biased region" description="Polar residues" evidence="8">
    <location>
        <begin position="392"/>
        <end position="405"/>
    </location>
</feature>
<dbReference type="Pfam" id="PF09810">
    <property type="entry name" value="Exo5"/>
    <property type="match status" value="1"/>
</dbReference>
<dbReference type="EMBL" id="KE148153">
    <property type="protein sequence ID" value="EPE06389.1"/>
    <property type="molecule type" value="Genomic_DNA"/>
</dbReference>
<reference evidence="9 10" key="1">
    <citation type="journal article" date="2013" name="BMC Genomics">
        <title>The genome and transcriptome of the pine saprophyte Ophiostoma piceae, and a comparison with the bark beetle-associated pine pathogen Grosmannia clavigera.</title>
        <authorList>
            <person name="Haridas S."/>
            <person name="Wang Y."/>
            <person name="Lim L."/>
            <person name="Massoumi Alamouti S."/>
            <person name="Jackman S."/>
            <person name="Docking R."/>
            <person name="Robertson G."/>
            <person name="Birol I."/>
            <person name="Bohlmann J."/>
            <person name="Breuil C."/>
        </authorList>
    </citation>
    <scope>NUCLEOTIDE SEQUENCE [LARGE SCALE GENOMIC DNA]</scope>
    <source>
        <strain evidence="9 10">UAMH 11346</strain>
    </source>
</reference>
<dbReference type="HOGENOM" id="CLU_013225_1_2_1"/>
<comment type="subunit">
    <text evidence="3">Monomer.</text>
</comment>
<keyword evidence="4" id="KW-0479">Metal-binding</keyword>
<feature type="region of interest" description="Disordered" evidence="8">
    <location>
        <begin position="154"/>
        <end position="193"/>
    </location>
</feature>
<keyword evidence="7" id="KW-0175">Coiled coil</keyword>
<gene>
    <name evidence="9" type="ORF">F503_02517</name>
</gene>
<evidence type="ECO:0000256" key="7">
    <source>
        <dbReference type="SAM" id="Coils"/>
    </source>
</evidence>
<keyword evidence="4" id="KW-0411">Iron-sulfur</keyword>
<dbReference type="OMA" id="FRDECEW"/>
<dbReference type="Proteomes" id="UP000016923">
    <property type="component" value="Unassembled WGS sequence"/>
</dbReference>
<feature type="compositionally biased region" description="Basic and acidic residues" evidence="8">
    <location>
        <begin position="154"/>
        <end position="180"/>
    </location>
</feature>
<evidence type="ECO:0000256" key="8">
    <source>
        <dbReference type="SAM" id="MobiDB-lite"/>
    </source>
</evidence>
<keyword evidence="10" id="KW-1185">Reference proteome</keyword>
<keyword evidence="6" id="KW-0269">Exonuclease</keyword>
<dbReference type="AlphaFoldDB" id="S3BYQ4"/>
<evidence type="ECO:0000256" key="1">
    <source>
        <dbReference type="ARBA" id="ARBA00001966"/>
    </source>
</evidence>
<sequence>MASDDGSDYGWDIDLDEDAHALLNSVAESTAAAIDQSATATVEASRLLGNTAQLSSTPPTLVAAPNDALRHDVLSQALVQDDDGGVEDGDVIDAGGVSSPHNGEVDLDRRDGDSSGVVQNIQNTLSPGHTRLLASTQVSYPDLSRVLTSLNAEARARPVMDTEPPREVARQESKGKKPEQPPDAADARSPLARFRTFPRKPLSVSDLTSGAWCEVQYEYTLTRLPGGRRTRTAAMKGGTKVHTRLEEEVHTTVRVDVTTREDFLGIKLWNMIQGLRTLRETGLTRELEIWGVIPGTPEGVEGAEGDDQDSSGKSDRSDFGPQVVNGVIDALSYHNPDPAFEELLESTGLSQASTKDGSTTKSPPKTPRKCGRPKSPTTPTTSPQKARITDFFASQTWPRSPTTPGQPAGESLTPVPAAAASASASAAPAPAPTPPPRRIYITDIKTRGTDRLPTGVAVRPTKVQLFLYHRFLSDLAAGTLDFDIVFKRYRLNQDTPFSDSFLAQIGAVHEEVFYDAESEVYEIREVIDSANDTVRYRTLRSLVVLLKEEVALTFPRGADSIGSIVAVEYRMRAKARPIPAEGEDEEDGEGFEDPDAGRCIGTNVIPVDEGLLDRYLSWYMAWWRGQRPAVGVQVEEAGYKCRLCEFADDCEWRIAKAEEHVQRVRERRAQGQQEQR</sequence>
<feature type="region of interest" description="Disordered" evidence="8">
    <location>
        <begin position="94"/>
        <end position="115"/>
    </location>
</feature>
<evidence type="ECO:0000256" key="3">
    <source>
        <dbReference type="ARBA" id="ARBA00011245"/>
    </source>
</evidence>
<dbReference type="GO" id="GO:0036297">
    <property type="term" value="P:interstrand cross-link repair"/>
    <property type="evidence" value="ECO:0007669"/>
    <property type="project" value="TreeGrafter"/>
</dbReference>
<protein>
    <submittedName>
        <fullName evidence="9">Defects in morphology protein 1</fullName>
    </submittedName>
</protein>
<feature type="compositionally biased region" description="Polar residues" evidence="8">
    <location>
        <begin position="348"/>
        <end position="363"/>
    </location>
</feature>
<name>S3BYQ4_OPHP1</name>
<feature type="region of interest" description="Disordered" evidence="8">
    <location>
        <begin position="348"/>
        <end position="437"/>
    </location>
</feature>
<keyword evidence="4" id="KW-0004">4Fe-4S</keyword>
<evidence type="ECO:0000256" key="2">
    <source>
        <dbReference type="ARBA" id="ARBA00009797"/>
    </source>
</evidence>
<dbReference type="PANTHER" id="PTHR14464">
    <property type="entry name" value="EXONUCLEASE V"/>
    <property type="match status" value="1"/>
</dbReference>
<comment type="similarity">
    <text evidence="2">Belongs to the EXO5 family.</text>
</comment>
<dbReference type="VEuPathDB" id="FungiDB:F503_02517"/>
<accession>S3BYQ4</accession>
<dbReference type="GO" id="GO:0045145">
    <property type="term" value="F:single-stranded DNA 5'-3' DNA exonuclease activity"/>
    <property type="evidence" value="ECO:0007669"/>
    <property type="project" value="InterPro"/>
</dbReference>
<dbReference type="eggNOG" id="KOG4760">
    <property type="taxonomic scope" value="Eukaryota"/>
</dbReference>
<evidence type="ECO:0000256" key="5">
    <source>
        <dbReference type="ARBA" id="ARBA00022722"/>
    </source>
</evidence>
<evidence type="ECO:0000313" key="10">
    <source>
        <dbReference type="Proteomes" id="UP000016923"/>
    </source>
</evidence>
<dbReference type="GO" id="GO:0005739">
    <property type="term" value="C:mitochondrion"/>
    <property type="evidence" value="ECO:0007669"/>
    <property type="project" value="TreeGrafter"/>
</dbReference>